<dbReference type="Proteomes" id="UP000620366">
    <property type="component" value="Unassembled WGS sequence"/>
</dbReference>
<dbReference type="InterPro" id="IPR036388">
    <property type="entry name" value="WH-like_DNA-bd_sf"/>
</dbReference>
<organism evidence="5 6">
    <name type="scientific">Feifania hominis</name>
    <dbReference type="NCBI Taxonomy" id="2763660"/>
    <lineage>
        <taxon>Bacteria</taxon>
        <taxon>Bacillati</taxon>
        <taxon>Bacillota</taxon>
        <taxon>Clostridia</taxon>
        <taxon>Eubacteriales</taxon>
        <taxon>Feifaniaceae</taxon>
        <taxon>Feifania</taxon>
    </lineage>
</organism>
<dbReference type="Pfam" id="PF00486">
    <property type="entry name" value="Trans_reg_C"/>
    <property type="match status" value="1"/>
</dbReference>
<dbReference type="InterPro" id="IPR016032">
    <property type="entry name" value="Sig_transdc_resp-reg_C-effctor"/>
</dbReference>
<evidence type="ECO:0000313" key="6">
    <source>
        <dbReference type="Proteomes" id="UP000620366"/>
    </source>
</evidence>
<dbReference type="EMBL" id="JACRSP010000002">
    <property type="protein sequence ID" value="MBC8535845.1"/>
    <property type="molecule type" value="Genomic_DNA"/>
</dbReference>
<evidence type="ECO:0000256" key="1">
    <source>
        <dbReference type="ARBA" id="ARBA00005820"/>
    </source>
</evidence>
<dbReference type="Gene3D" id="1.10.10.10">
    <property type="entry name" value="Winged helix-like DNA-binding domain superfamily/Winged helix DNA-binding domain"/>
    <property type="match status" value="1"/>
</dbReference>
<evidence type="ECO:0000256" key="3">
    <source>
        <dbReference type="PROSITE-ProRule" id="PRU01091"/>
    </source>
</evidence>
<protein>
    <submittedName>
        <fullName evidence="5">Winged helix-turn-helix domain-containing protein</fullName>
    </submittedName>
</protein>
<comment type="similarity">
    <text evidence="1">Belongs to the AfsR/DnrI/RedD regulatory family.</text>
</comment>
<name>A0A926DF24_9FIRM</name>
<feature type="domain" description="OmpR/PhoB-type" evidence="4">
    <location>
        <begin position="1"/>
        <end position="97"/>
    </location>
</feature>
<gene>
    <name evidence="5" type="ORF">H8695_03960</name>
</gene>
<dbReference type="InterPro" id="IPR005158">
    <property type="entry name" value="BTAD"/>
</dbReference>
<dbReference type="GO" id="GO:0006355">
    <property type="term" value="P:regulation of DNA-templated transcription"/>
    <property type="evidence" value="ECO:0007669"/>
    <property type="project" value="InterPro"/>
</dbReference>
<dbReference type="Gene3D" id="1.25.40.10">
    <property type="entry name" value="Tetratricopeptide repeat domain"/>
    <property type="match status" value="1"/>
</dbReference>
<comment type="caution">
    <text evidence="5">The sequence shown here is derived from an EMBL/GenBank/DDBJ whole genome shotgun (WGS) entry which is preliminary data.</text>
</comment>
<dbReference type="InterPro" id="IPR001867">
    <property type="entry name" value="OmpR/PhoB-type_DNA-bd"/>
</dbReference>
<dbReference type="PANTHER" id="PTHR35807:SF2">
    <property type="entry name" value="TRANSCRIPTIONAL ACTIVATOR DOMAIN"/>
    <property type="match status" value="1"/>
</dbReference>
<dbReference type="PANTHER" id="PTHR35807">
    <property type="entry name" value="TRANSCRIPTIONAL REGULATOR REDD-RELATED"/>
    <property type="match status" value="1"/>
</dbReference>
<dbReference type="SUPFAM" id="SSF55073">
    <property type="entry name" value="Nucleotide cyclase"/>
    <property type="match status" value="1"/>
</dbReference>
<evidence type="ECO:0000256" key="2">
    <source>
        <dbReference type="ARBA" id="ARBA00023125"/>
    </source>
</evidence>
<reference evidence="5" key="1">
    <citation type="submission" date="2020-08" db="EMBL/GenBank/DDBJ databases">
        <title>Genome public.</title>
        <authorList>
            <person name="Liu C."/>
            <person name="Sun Q."/>
        </authorList>
    </citation>
    <scope>NUCLEOTIDE SEQUENCE</scope>
    <source>
        <strain evidence="5">BX7</strain>
    </source>
</reference>
<accession>A0A926DF24</accession>
<feature type="DNA-binding region" description="OmpR/PhoB-type" evidence="3">
    <location>
        <begin position="1"/>
        <end position="97"/>
    </location>
</feature>
<keyword evidence="6" id="KW-1185">Reference proteome</keyword>
<dbReference type="InterPro" id="IPR029787">
    <property type="entry name" value="Nucleotide_cyclase"/>
</dbReference>
<proteinExistence type="inferred from homology"/>
<dbReference type="PROSITE" id="PS51755">
    <property type="entry name" value="OMPR_PHOB"/>
    <property type="match status" value="1"/>
</dbReference>
<dbReference type="GO" id="GO:0000160">
    <property type="term" value="P:phosphorelay signal transduction system"/>
    <property type="evidence" value="ECO:0007669"/>
    <property type="project" value="InterPro"/>
</dbReference>
<dbReference type="SMART" id="SM01043">
    <property type="entry name" value="BTAD"/>
    <property type="match status" value="1"/>
</dbReference>
<dbReference type="GO" id="GO:0003677">
    <property type="term" value="F:DNA binding"/>
    <property type="evidence" value="ECO:0007669"/>
    <property type="project" value="UniProtKB-UniRule"/>
</dbReference>
<dbReference type="InterPro" id="IPR051677">
    <property type="entry name" value="AfsR-DnrI-RedD_regulator"/>
</dbReference>
<dbReference type="SUPFAM" id="SSF46894">
    <property type="entry name" value="C-terminal effector domain of the bipartite response regulators"/>
    <property type="match status" value="1"/>
</dbReference>
<evidence type="ECO:0000259" key="4">
    <source>
        <dbReference type="PROSITE" id="PS51755"/>
    </source>
</evidence>
<dbReference type="Pfam" id="PF03704">
    <property type="entry name" value="BTAD"/>
    <property type="match status" value="1"/>
</dbReference>
<dbReference type="InterPro" id="IPR011990">
    <property type="entry name" value="TPR-like_helical_dom_sf"/>
</dbReference>
<dbReference type="AlphaFoldDB" id="A0A926DF24"/>
<dbReference type="SUPFAM" id="SSF48452">
    <property type="entry name" value="TPR-like"/>
    <property type="match status" value="1"/>
</dbReference>
<keyword evidence="2 3" id="KW-0238">DNA-binding</keyword>
<evidence type="ECO:0000313" key="5">
    <source>
        <dbReference type="EMBL" id="MBC8535845.1"/>
    </source>
</evidence>
<sequence>MNMLGGFSISGPKGSFDDDSNRSRKIWLLLSYLIVHRGRPVAQRELIDMLWHDEEITDPSNALKALIHRLRLMLETLGDWPGKKMVVYRGDSYFWNADLPVEYDTELFSLRCSRAAAQGISNEERLQRCEEAMELYCGPFMPKYENETWTTPLREQYHDMYRENVLRMVELLRPKENYREIVRICNTARTFDPYDEELYYQTIHSLIQLGMQQSALNLYRRMTSLFLEHSGQAPSERVTELCRNITEVSHSTERDLVKISEQLREKEQISGAYYCKYDLFREIYRLLARTISHTAQPIHLCLFTVANQRGEIPTAGILSGAMERLASVIHVSLCSGDVYTRYSPSQFLLLLPSATEQSGEQIAERILNRFWQGQNQHDLVISYKLYPIMPAHTVAPDEDQSELAVAAP</sequence>